<evidence type="ECO:0000256" key="4">
    <source>
        <dbReference type="SAM" id="MobiDB-lite"/>
    </source>
</evidence>
<dbReference type="Proteomes" id="UP001500730">
    <property type="component" value="Unassembled WGS sequence"/>
</dbReference>
<comment type="caution">
    <text evidence="6">The sequence shown here is derived from an EMBL/GenBank/DDBJ whole genome shotgun (WGS) entry which is preliminary data.</text>
</comment>
<dbReference type="PROSITE" id="PS01117">
    <property type="entry name" value="HTH_MARR_1"/>
    <property type="match status" value="1"/>
</dbReference>
<evidence type="ECO:0000256" key="1">
    <source>
        <dbReference type="ARBA" id="ARBA00023015"/>
    </source>
</evidence>
<dbReference type="InterPro" id="IPR011991">
    <property type="entry name" value="ArsR-like_HTH"/>
</dbReference>
<dbReference type="Gene3D" id="1.10.10.10">
    <property type="entry name" value="Winged helix-like DNA-binding domain superfamily/Winged helix DNA-binding domain"/>
    <property type="match status" value="1"/>
</dbReference>
<feature type="domain" description="HTH marR-type" evidence="5">
    <location>
        <begin position="32"/>
        <end position="161"/>
    </location>
</feature>
<evidence type="ECO:0000313" key="7">
    <source>
        <dbReference type="Proteomes" id="UP001500730"/>
    </source>
</evidence>
<dbReference type="RefSeq" id="WP_344256904.1">
    <property type="nucleotide sequence ID" value="NZ_BAAARE010000024.1"/>
</dbReference>
<dbReference type="PANTHER" id="PTHR39515:SF2">
    <property type="entry name" value="HTH-TYPE TRANSCRIPTIONAL REGULATOR RV0880"/>
    <property type="match status" value="1"/>
</dbReference>
<keyword evidence="7" id="KW-1185">Reference proteome</keyword>
<evidence type="ECO:0000313" key="6">
    <source>
        <dbReference type="EMBL" id="GAA2498149.1"/>
    </source>
</evidence>
<dbReference type="PRINTS" id="PR00598">
    <property type="entry name" value="HTHMARR"/>
</dbReference>
<evidence type="ECO:0000256" key="2">
    <source>
        <dbReference type="ARBA" id="ARBA00023125"/>
    </source>
</evidence>
<keyword evidence="2" id="KW-0238">DNA-binding</keyword>
<sequence>MSGSASGPVVAAAPADGTAPGGTGSHDVDRLAGELRTEVGRLAYHLRMPATRSGVTPTRLAALAALTRYPDGVRQGDLAELMNVSAPSMTRLVEILLDAGWVERHRDPSDQRCLLLALSPAGHATLDTLRDEAATQLSTEMADLTDDERAVLAAAVPVLRKLADRHLDA</sequence>
<dbReference type="InterPro" id="IPR036390">
    <property type="entry name" value="WH_DNA-bd_sf"/>
</dbReference>
<dbReference type="InterPro" id="IPR023187">
    <property type="entry name" value="Tscrpt_reg_MarR-type_CS"/>
</dbReference>
<dbReference type="Pfam" id="PF12802">
    <property type="entry name" value="MarR_2"/>
    <property type="match status" value="1"/>
</dbReference>
<gene>
    <name evidence="6" type="ORF">GCM10009858_40590</name>
</gene>
<dbReference type="InterPro" id="IPR036388">
    <property type="entry name" value="WH-like_DNA-bd_sf"/>
</dbReference>
<evidence type="ECO:0000259" key="5">
    <source>
        <dbReference type="PROSITE" id="PS50995"/>
    </source>
</evidence>
<dbReference type="PROSITE" id="PS50995">
    <property type="entry name" value="HTH_MARR_2"/>
    <property type="match status" value="1"/>
</dbReference>
<dbReference type="PANTHER" id="PTHR39515">
    <property type="entry name" value="CONSERVED PROTEIN"/>
    <property type="match status" value="1"/>
</dbReference>
<organism evidence="6 7">
    <name type="scientific">Terrabacter carboxydivorans</name>
    <dbReference type="NCBI Taxonomy" id="619730"/>
    <lineage>
        <taxon>Bacteria</taxon>
        <taxon>Bacillati</taxon>
        <taxon>Actinomycetota</taxon>
        <taxon>Actinomycetes</taxon>
        <taxon>Micrococcales</taxon>
        <taxon>Intrasporangiaceae</taxon>
        <taxon>Terrabacter</taxon>
    </lineage>
</organism>
<accession>A0ABP5ZIG3</accession>
<evidence type="ECO:0000256" key="3">
    <source>
        <dbReference type="ARBA" id="ARBA00023163"/>
    </source>
</evidence>
<feature type="compositionally biased region" description="Low complexity" evidence="4">
    <location>
        <begin position="1"/>
        <end position="18"/>
    </location>
</feature>
<feature type="region of interest" description="Disordered" evidence="4">
    <location>
        <begin position="1"/>
        <end position="28"/>
    </location>
</feature>
<protein>
    <recommendedName>
        <fullName evidence="5">HTH marR-type domain-containing protein</fullName>
    </recommendedName>
</protein>
<keyword evidence="1" id="KW-0805">Transcription regulation</keyword>
<dbReference type="CDD" id="cd00090">
    <property type="entry name" value="HTH_ARSR"/>
    <property type="match status" value="1"/>
</dbReference>
<dbReference type="SMART" id="SM00347">
    <property type="entry name" value="HTH_MARR"/>
    <property type="match status" value="1"/>
</dbReference>
<proteinExistence type="predicted"/>
<reference evidence="7" key="1">
    <citation type="journal article" date="2019" name="Int. J. Syst. Evol. Microbiol.">
        <title>The Global Catalogue of Microorganisms (GCM) 10K type strain sequencing project: providing services to taxonomists for standard genome sequencing and annotation.</title>
        <authorList>
            <consortium name="The Broad Institute Genomics Platform"/>
            <consortium name="The Broad Institute Genome Sequencing Center for Infectious Disease"/>
            <person name="Wu L."/>
            <person name="Ma J."/>
        </authorList>
    </citation>
    <scope>NUCLEOTIDE SEQUENCE [LARGE SCALE GENOMIC DNA]</scope>
    <source>
        <strain evidence="7">JCM 16259</strain>
    </source>
</reference>
<dbReference type="InterPro" id="IPR000835">
    <property type="entry name" value="HTH_MarR-typ"/>
</dbReference>
<dbReference type="EMBL" id="BAAARE010000024">
    <property type="protein sequence ID" value="GAA2498149.1"/>
    <property type="molecule type" value="Genomic_DNA"/>
</dbReference>
<dbReference type="InterPro" id="IPR052526">
    <property type="entry name" value="HTH-type_Bedaq_tolerance"/>
</dbReference>
<name>A0ABP5ZIG3_9MICO</name>
<dbReference type="SUPFAM" id="SSF46785">
    <property type="entry name" value="Winged helix' DNA-binding domain"/>
    <property type="match status" value="1"/>
</dbReference>
<keyword evidence="3" id="KW-0804">Transcription</keyword>